<dbReference type="InterPro" id="IPR043138">
    <property type="entry name" value="GGT_lsub"/>
</dbReference>
<keyword evidence="4" id="KW-0865">Zymogen</keyword>
<evidence type="ECO:0000256" key="3">
    <source>
        <dbReference type="ARBA" id="ARBA00022801"/>
    </source>
</evidence>
<dbReference type="InterPro" id="IPR051792">
    <property type="entry name" value="GGT_bact"/>
</dbReference>
<sequence length="714" mass="73792">MPSHLNKLIGVSAIFLVSACGGSSDDPAPSEPAPPEPNPPRQVEFDPSRCVQQAGTPYGQTVALQGNNMMVASADVDASAAGCKVLAQGGSAIDAAIAVQAVLGVTEPFGSGIGGGSVITYYDAASGKVRVFDGLSTAPAEVGGVDTIYKATAQDVSTTAPFNVCKSGLDEGESISSQQGNTNISGRAAGVPGTLAVLDMVHQAYGKTPWNALWDDAIDLARNGYPMSQYMYSTLYSDTGEYDDDGNPVSAGSAVSAWVNSAGTVKGAPRCSYPDINARYCEPSDATRQKPLAVGTTITNPELAASMEAVRDGGARAFYDPAGQIAPAIIARLTTDQLPCRSLLPSPGTPDAPAVASTIARIPSLMTAQDFGAYRAIERKPLVGKHFGMTIYTQPAPSFGGVVTLYNLGLMERKHLADTTFNGTDYLHLITEGSRLANADRRNVVGDPAYSNVNERVATLLSSPYLDTRAALITDTALAAVPEGATAEGIPAFAATAPAAFDPMALSGRATMLAGAQGASHDEDWNTTSNFAIVDGYGNALSMTTTINTHWGAHIEAAGIMINNAMSNFSAGAVGADVNGYEAYKRPRSSIAPAVAFDDQGRVRLVWGSAGGGPIPDYIVKTFVGHELYGMDLQAAMNADNFTGQNGTAQVEAGKPIAGEIANLISKYGNTAGNAQPTGLTSGLSGISVDYDADGMPVYRGAADYRRNGGANGY</sequence>
<dbReference type="GO" id="GO:0016787">
    <property type="term" value="F:hydrolase activity"/>
    <property type="evidence" value="ECO:0007669"/>
    <property type="project" value="UniProtKB-KW"/>
</dbReference>
<evidence type="ECO:0000256" key="2">
    <source>
        <dbReference type="ARBA" id="ARBA00022679"/>
    </source>
</evidence>
<dbReference type="GO" id="GO:0103068">
    <property type="term" value="F:leukotriene C4 gamma-glutamyl transferase activity"/>
    <property type="evidence" value="ECO:0007669"/>
    <property type="project" value="UniProtKB-EC"/>
</dbReference>
<dbReference type="SUPFAM" id="SSF56235">
    <property type="entry name" value="N-terminal nucleophile aminohydrolases (Ntn hydrolases)"/>
    <property type="match status" value="1"/>
</dbReference>
<dbReference type="AlphaFoldDB" id="A0A157QL84"/>
<comment type="similarity">
    <text evidence="1">Belongs to the gamma-glutamyltransferase family.</text>
</comment>
<keyword evidence="3" id="KW-0378">Hydrolase</keyword>
<dbReference type="Gene3D" id="1.10.246.130">
    <property type="match status" value="1"/>
</dbReference>
<name>A0A157QL84_9BORD</name>
<accession>A0A157QL84</accession>
<dbReference type="Pfam" id="PF01019">
    <property type="entry name" value="G_glu_transpept"/>
    <property type="match status" value="2"/>
</dbReference>
<dbReference type="Proteomes" id="UP000077037">
    <property type="component" value="Unassembled WGS sequence"/>
</dbReference>
<reference evidence="6 7" key="1">
    <citation type="submission" date="2016-03" db="EMBL/GenBank/DDBJ databases">
        <authorList>
            <consortium name="Pathogen Informatics"/>
        </authorList>
    </citation>
    <scope>NUCLEOTIDE SEQUENCE [LARGE SCALE GENOMIC DNA]</scope>
    <source>
        <strain evidence="6 7">NCTC13364</strain>
    </source>
</reference>
<dbReference type="EMBL" id="FKBS01000025">
    <property type="protein sequence ID" value="SAI46408.1"/>
    <property type="molecule type" value="Genomic_DNA"/>
</dbReference>
<dbReference type="Gene3D" id="3.60.20.40">
    <property type="match status" value="1"/>
</dbReference>
<dbReference type="PANTHER" id="PTHR43199:SF1">
    <property type="entry name" value="GLUTATHIONE HYDROLASE PROENZYME"/>
    <property type="match status" value="1"/>
</dbReference>
<keyword evidence="6" id="KW-0012">Acyltransferase</keyword>
<dbReference type="PROSITE" id="PS51257">
    <property type="entry name" value="PROKAR_LIPOPROTEIN"/>
    <property type="match status" value="1"/>
</dbReference>
<feature type="compositionally biased region" description="Pro residues" evidence="5">
    <location>
        <begin position="29"/>
        <end position="40"/>
    </location>
</feature>
<dbReference type="InterPro" id="IPR043137">
    <property type="entry name" value="GGT_ssub_C"/>
</dbReference>
<gene>
    <name evidence="6" type="primary">ggt_4</name>
    <name evidence="6" type="ORF">SAMEA1982600_03684</name>
</gene>
<organism evidence="6 7">
    <name type="scientific">Bordetella ansorpii</name>
    <dbReference type="NCBI Taxonomy" id="288768"/>
    <lineage>
        <taxon>Bacteria</taxon>
        <taxon>Pseudomonadati</taxon>
        <taxon>Pseudomonadota</taxon>
        <taxon>Betaproteobacteria</taxon>
        <taxon>Burkholderiales</taxon>
        <taxon>Alcaligenaceae</taxon>
        <taxon>Bordetella</taxon>
    </lineage>
</organism>
<evidence type="ECO:0000256" key="5">
    <source>
        <dbReference type="SAM" id="MobiDB-lite"/>
    </source>
</evidence>
<dbReference type="PANTHER" id="PTHR43199">
    <property type="entry name" value="GLUTATHIONE HYDROLASE"/>
    <property type="match status" value="1"/>
</dbReference>
<feature type="region of interest" description="Disordered" evidence="5">
    <location>
        <begin position="22"/>
        <end position="44"/>
    </location>
</feature>
<evidence type="ECO:0000256" key="4">
    <source>
        <dbReference type="ARBA" id="ARBA00023145"/>
    </source>
</evidence>
<evidence type="ECO:0000313" key="7">
    <source>
        <dbReference type="Proteomes" id="UP000077037"/>
    </source>
</evidence>
<protein>
    <submittedName>
        <fullName evidence="6">Gamma-glutamyltranspeptidase</fullName>
        <ecNumber evidence="6">2.3.2.2</ecNumber>
    </submittedName>
</protein>
<keyword evidence="2 6" id="KW-0808">Transferase</keyword>
<dbReference type="InterPro" id="IPR029055">
    <property type="entry name" value="Ntn_hydrolases_N"/>
</dbReference>
<dbReference type="RefSeq" id="WP_066416634.1">
    <property type="nucleotide sequence ID" value="NZ_FKBS01000025.1"/>
</dbReference>
<dbReference type="EC" id="2.3.2.2" evidence="6"/>
<evidence type="ECO:0000256" key="1">
    <source>
        <dbReference type="ARBA" id="ARBA00009381"/>
    </source>
</evidence>
<evidence type="ECO:0000313" key="6">
    <source>
        <dbReference type="EMBL" id="SAI46408.1"/>
    </source>
</evidence>
<proteinExistence type="inferred from homology"/>